<dbReference type="AlphaFoldDB" id="A0A7J7R3W8"/>
<comment type="caution">
    <text evidence="2">The sequence shown here is derived from an EMBL/GenBank/DDBJ whole genome shotgun (WGS) entry which is preliminary data.</text>
</comment>
<accession>A0A7J7R3W8</accession>
<keyword evidence="3" id="KW-1185">Reference proteome</keyword>
<feature type="region of interest" description="Disordered" evidence="1">
    <location>
        <begin position="117"/>
        <end position="165"/>
    </location>
</feature>
<evidence type="ECO:0000313" key="3">
    <source>
        <dbReference type="Proteomes" id="UP000527355"/>
    </source>
</evidence>
<dbReference type="Proteomes" id="UP000527355">
    <property type="component" value="Unassembled WGS sequence"/>
</dbReference>
<gene>
    <name evidence="2" type="ORF">mMyoMyo1_010913</name>
</gene>
<evidence type="ECO:0000256" key="1">
    <source>
        <dbReference type="SAM" id="MobiDB-lite"/>
    </source>
</evidence>
<organism evidence="2 3">
    <name type="scientific">Myotis myotis</name>
    <name type="common">Greater mouse-eared bat</name>
    <name type="synonym">Vespertilio myotis</name>
    <dbReference type="NCBI Taxonomy" id="51298"/>
    <lineage>
        <taxon>Eukaryota</taxon>
        <taxon>Metazoa</taxon>
        <taxon>Chordata</taxon>
        <taxon>Craniata</taxon>
        <taxon>Vertebrata</taxon>
        <taxon>Euteleostomi</taxon>
        <taxon>Mammalia</taxon>
        <taxon>Eutheria</taxon>
        <taxon>Laurasiatheria</taxon>
        <taxon>Chiroptera</taxon>
        <taxon>Yangochiroptera</taxon>
        <taxon>Vespertilionidae</taxon>
        <taxon>Myotis</taxon>
    </lineage>
</organism>
<proteinExistence type="predicted"/>
<reference evidence="2 3" key="1">
    <citation type="journal article" date="2020" name="Nature">
        <title>Six reference-quality genomes reveal evolution of bat adaptations.</title>
        <authorList>
            <person name="Jebb D."/>
            <person name="Huang Z."/>
            <person name="Pippel M."/>
            <person name="Hughes G.M."/>
            <person name="Lavrichenko K."/>
            <person name="Devanna P."/>
            <person name="Winkler S."/>
            <person name="Jermiin L.S."/>
            <person name="Skirmuntt E.C."/>
            <person name="Katzourakis A."/>
            <person name="Burkitt-Gray L."/>
            <person name="Ray D.A."/>
            <person name="Sullivan K.A.M."/>
            <person name="Roscito J.G."/>
            <person name="Kirilenko B.M."/>
            <person name="Davalos L.M."/>
            <person name="Corthals A.P."/>
            <person name="Power M.L."/>
            <person name="Jones G."/>
            <person name="Ransome R.D."/>
            <person name="Dechmann D.K.N."/>
            <person name="Locatelli A.G."/>
            <person name="Puechmaille S.J."/>
            <person name="Fedrigo O."/>
            <person name="Jarvis E.D."/>
            <person name="Hiller M."/>
            <person name="Vernes S.C."/>
            <person name="Myers E.W."/>
            <person name="Teeling E.C."/>
        </authorList>
    </citation>
    <scope>NUCLEOTIDE SEQUENCE [LARGE SCALE GENOMIC DNA]</scope>
    <source>
        <strain evidence="2">MMyoMyo1</strain>
        <tissue evidence="2">Flight muscle</tissue>
    </source>
</reference>
<protein>
    <submittedName>
        <fullName evidence="2">Uncharacterized protein</fullName>
    </submittedName>
</protein>
<feature type="compositionally biased region" description="Polar residues" evidence="1">
    <location>
        <begin position="127"/>
        <end position="143"/>
    </location>
</feature>
<dbReference type="EMBL" id="JABWUV010000038">
    <property type="protein sequence ID" value="KAF6270784.1"/>
    <property type="molecule type" value="Genomic_DNA"/>
</dbReference>
<sequence>MAASAQPASLMAAATGRNAALIAGSRAHGRRPAAYSLLQYTPLQPAGCLSKRQLPRTGRLGPGGTAVRKDSVMANSGVRNGALSRGRLVSRNFTPSLYGLPASLMAAATVRNIALKAHSTSHGRRPTANSLPQYTPLQPSGRLSKSHLPRTGRLGPGDTAVRTDSVMASSRGISWDFSTTDRSTRCDSLSGHKRAAEDRFCTGIG</sequence>
<name>A0A7J7R3W8_MYOMY</name>
<evidence type="ECO:0000313" key="2">
    <source>
        <dbReference type="EMBL" id="KAF6270784.1"/>
    </source>
</evidence>